<dbReference type="AlphaFoldDB" id="A0A395IB83"/>
<dbReference type="Proteomes" id="UP000248961">
    <property type="component" value="Unassembled WGS sequence"/>
</dbReference>
<proteinExistence type="predicted"/>
<reference evidence="2 3" key="1">
    <citation type="submission" date="2018-02" db="EMBL/GenBank/DDBJ databases">
        <title>The genomes of Aspergillus section Nigri reveals drivers in fungal speciation.</title>
        <authorList>
            <consortium name="DOE Joint Genome Institute"/>
            <person name="Vesth T.C."/>
            <person name="Nybo J."/>
            <person name="Theobald S."/>
            <person name="Brandl J."/>
            <person name="Frisvad J.C."/>
            <person name="Nielsen K.F."/>
            <person name="Lyhne E.K."/>
            <person name="Kogle M.E."/>
            <person name="Kuo A."/>
            <person name="Riley R."/>
            <person name="Clum A."/>
            <person name="Nolan M."/>
            <person name="Lipzen A."/>
            <person name="Salamov A."/>
            <person name="Henrissat B."/>
            <person name="Wiebenga A."/>
            <person name="De vries R.P."/>
            <person name="Grigoriev I.V."/>
            <person name="Mortensen U.H."/>
            <person name="Andersen M.R."/>
            <person name="Baker S.E."/>
        </authorList>
    </citation>
    <scope>NUCLEOTIDE SEQUENCE [LARGE SCALE GENOMIC DNA]</scope>
    <source>
        <strain evidence="2 3">CBS 101889</strain>
    </source>
</reference>
<accession>A0A395IB83</accession>
<name>A0A395IB83_ASPHC</name>
<evidence type="ECO:0000313" key="3">
    <source>
        <dbReference type="Proteomes" id="UP000248961"/>
    </source>
</evidence>
<feature type="transmembrane region" description="Helical" evidence="1">
    <location>
        <begin position="6"/>
        <end position="28"/>
    </location>
</feature>
<keyword evidence="1" id="KW-0812">Transmembrane</keyword>
<gene>
    <name evidence="2" type="ORF">BO97DRAFT_401962</name>
</gene>
<evidence type="ECO:0000313" key="2">
    <source>
        <dbReference type="EMBL" id="RAL17306.1"/>
    </source>
</evidence>
<dbReference type="GeneID" id="37198666"/>
<keyword evidence="3" id="KW-1185">Reference proteome</keyword>
<dbReference type="EMBL" id="KZ824267">
    <property type="protein sequence ID" value="RAL17306.1"/>
    <property type="molecule type" value="Genomic_DNA"/>
</dbReference>
<evidence type="ECO:0000256" key="1">
    <source>
        <dbReference type="SAM" id="Phobius"/>
    </source>
</evidence>
<dbReference type="RefSeq" id="XP_025556460.1">
    <property type="nucleotide sequence ID" value="XM_025694377.1"/>
</dbReference>
<keyword evidence="1" id="KW-1133">Transmembrane helix</keyword>
<dbReference type="VEuPathDB" id="FungiDB:BO97DRAFT_401962"/>
<organism evidence="2 3">
    <name type="scientific">Aspergillus homomorphus (strain CBS 101889)</name>
    <dbReference type="NCBI Taxonomy" id="1450537"/>
    <lineage>
        <taxon>Eukaryota</taxon>
        <taxon>Fungi</taxon>
        <taxon>Dikarya</taxon>
        <taxon>Ascomycota</taxon>
        <taxon>Pezizomycotina</taxon>
        <taxon>Eurotiomycetes</taxon>
        <taxon>Eurotiomycetidae</taxon>
        <taxon>Eurotiales</taxon>
        <taxon>Aspergillaceae</taxon>
        <taxon>Aspergillus</taxon>
        <taxon>Aspergillus subgen. Circumdati</taxon>
    </lineage>
</organism>
<keyword evidence="1" id="KW-0472">Membrane</keyword>
<sequence>MSWLILTGRYAVLLFPCGPGICVLQFLAKGTSILPHRFGLAIESVAISYVWGWFNVQTDGLDTLG</sequence>
<protein>
    <submittedName>
        <fullName evidence="2">Uncharacterized protein</fullName>
    </submittedName>
</protein>